<feature type="compositionally biased region" description="Polar residues" evidence="1">
    <location>
        <begin position="147"/>
        <end position="156"/>
    </location>
</feature>
<organism evidence="2">
    <name type="scientific">Timema cristinae</name>
    <name type="common">Walking stick</name>
    <dbReference type="NCBI Taxonomy" id="61476"/>
    <lineage>
        <taxon>Eukaryota</taxon>
        <taxon>Metazoa</taxon>
        <taxon>Ecdysozoa</taxon>
        <taxon>Arthropoda</taxon>
        <taxon>Hexapoda</taxon>
        <taxon>Insecta</taxon>
        <taxon>Pterygota</taxon>
        <taxon>Neoptera</taxon>
        <taxon>Polyneoptera</taxon>
        <taxon>Phasmatodea</taxon>
        <taxon>Timematodea</taxon>
        <taxon>Timematoidea</taxon>
        <taxon>Timematidae</taxon>
        <taxon>Timema</taxon>
    </lineage>
</organism>
<protein>
    <submittedName>
        <fullName evidence="2">Uncharacterized protein</fullName>
    </submittedName>
</protein>
<feature type="compositionally biased region" description="Basic and acidic residues" evidence="1">
    <location>
        <begin position="196"/>
        <end position="207"/>
    </location>
</feature>
<feature type="compositionally biased region" description="Polar residues" evidence="1">
    <location>
        <begin position="307"/>
        <end position="316"/>
    </location>
</feature>
<feature type="compositionally biased region" description="Basic and acidic residues" evidence="1">
    <location>
        <begin position="362"/>
        <end position="377"/>
    </location>
</feature>
<feature type="region of interest" description="Disordered" evidence="1">
    <location>
        <begin position="143"/>
        <end position="165"/>
    </location>
</feature>
<name>A0A7R9CIB9_TIMCR</name>
<accession>A0A7R9CIB9</accession>
<gene>
    <name evidence="2" type="ORF">TCEB3V08_LOCUS3951</name>
</gene>
<feature type="compositionally biased region" description="Basic and acidic residues" evidence="1">
    <location>
        <begin position="259"/>
        <end position="277"/>
    </location>
</feature>
<reference evidence="2" key="1">
    <citation type="submission" date="2020-11" db="EMBL/GenBank/DDBJ databases">
        <authorList>
            <person name="Tran Van P."/>
        </authorList>
    </citation>
    <scope>NUCLEOTIDE SEQUENCE</scope>
</reference>
<feature type="compositionally biased region" description="Basic and acidic residues" evidence="1">
    <location>
        <begin position="394"/>
        <end position="404"/>
    </location>
</feature>
<evidence type="ECO:0000256" key="1">
    <source>
        <dbReference type="SAM" id="MobiDB-lite"/>
    </source>
</evidence>
<feature type="compositionally biased region" description="Polar residues" evidence="1">
    <location>
        <begin position="405"/>
        <end position="416"/>
    </location>
</feature>
<feature type="region of interest" description="Disordered" evidence="1">
    <location>
        <begin position="246"/>
        <end position="337"/>
    </location>
</feature>
<feature type="compositionally biased region" description="Polar residues" evidence="1">
    <location>
        <begin position="249"/>
        <end position="258"/>
    </location>
</feature>
<feature type="region of interest" description="Disordered" evidence="1">
    <location>
        <begin position="196"/>
        <end position="234"/>
    </location>
</feature>
<sequence>MEENEREMAEIVQELEKNSRKVGSAHKRIARCSAEYVNEQNKMGGSCSQDEKPERSPRVVLKGFLETPRSLRRPRTRWKDDVTKDLKELGGGESTIWLFRETVDTSGREKSTSRLLRETVAQVAERSPPVGCYERQWHRWKREVHQSAATRDSGTSGREKSTSRLLRETVTQAAERSPPVGCYERQWQKWQREVHQSVATRDSDTSSRKRKSTSQLLRETVTQVAERGSPPVGCYDRQWHKWQREVHQSAATRDSGTSSRKDRDTSGREKSTSRLLRETVAQVAERSPPVGSYERQWHKRQREVHQSAATRDSGTSGREKSTSRLLRETVTQVAERSPPVGCYERQWHKWQREVHQSAATRDSGKSGREKSTSRLFRETVTPVAERSPPGVATRDSDISGREKSTSQLLRETVTQVAERSPPVGCYERQWHKWQREVHQSAATRDRDTSGREKSTSRLLRETGTHGRVFTADYVQVDDERTAGAIPVCFL</sequence>
<feature type="region of interest" description="Disordered" evidence="1">
    <location>
        <begin position="353"/>
        <end position="416"/>
    </location>
</feature>
<feature type="region of interest" description="Disordered" evidence="1">
    <location>
        <begin position="437"/>
        <end position="457"/>
    </location>
</feature>
<proteinExistence type="predicted"/>
<dbReference type="AlphaFoldDB" id="A0A7R9CIB9"/>
<evidence type="ECO:0000313" key="2">
    <source>
        <dbReference type="EMBL" id="CAD7397158.1"/>
    </source>
</evidence>
<feature type="compositionally biased region" description="Basic and acidic residues" evidence="1">
    <location>
        <begin position="317"/>
        <end position="327"/>
    </location>
</feature>
<dbReference type="EMBL" id="OC317481">
    <property type="protein sequence ID" value="CAD7397158.1"/>
    <property type="molecule type" value="Genomic_DNA"/>
</dbReference>